<protein>
    <recommendedName>
        <fullName evidence="2">RRXRR domain-containing protein</fullName>
    </recommendedName>
</protein>
<evidence type="ECO:0000259" key="2">
    <source>
        <dbReference type="Pfam" id="PF14239"/>
    </source>
</evidence>
<dbReference type="KEGG" id="mls:MSLAZ_1984"/>
<feature type="domain" description="RRXRR" evidence="2">
    <location>
        <begin position="3"/>
        <end position="124"/>
    </location>
</feature>
<dbReference type="EMBL" id="CP009515">
    <property type="protein sequence ID" value="AKB75245.1"/>
    <property type="molecule type" value="Genomic_DNA"/>
</dbReference>
<gene>
    <name evidence="3" type="ORF">MSLAZ_1984</name>
</gene>
<name>A0A0E3WRW9_9EURY</name>
<dbReference type="HOGENOM" id="CLU_157715_0_0_2"/>
<proteinExistence type="predicted"/>
<sequence>MLVFVINQNKKPLMPCKPSIARKLLQAGKAKVVRNTPFTIKLLFGSSGYTQPVIAGMDTGSKVVGCAAIANGKVLYQSEIYLRENVSKKMEQRKMYRRTRRGRKTRYRPARFANRGNSRRERKIGSFHQKQT</sequence>
<feature type="region of interest" description="Disordered" evidence="1">
    <location>
        <begin position="91"/>
        <end position="132"/>
    </location>
</feature>
<dbReference type="AlphaFoldDB" id="A0A0E3WRW9"/>
<dbReference type="RefSeq" id="WP_052722938.1">
    <property type="nucleotide sequence ID" value="NZ_CP009515.1"/>
</dbReference>
<dbReference type="Proteomes" id="UP000033072">
    <property type="component" value="Chromosome"/>
</dbReference>
<evidence type="ECO:0000313" key="3">
    <source>
        <dbReference type="EMBL" id="AKB75245.1"/>
    </source>
</evidence>
<evidence type="ECO:0000256" key="1">
    <source>
        <dbReference type="SAM" id="MobiDB-lite"/>
    </source>
</evidence>
<organism evidence="3 4">
    <name type="scientific">Methanosarcina lacustris Z-7289</name>
    <dbReference type="NCBI Taxonomy" id="1434111"/>
    <lineage>
        <taxon>Archaea</taxon>
        <taxon>Methanobacteriati</taxon>
        <taxon>Methanobacteriota</taxon>
        <taxon>Stenosarchaea group</taxon>
        <taxon>Methanomicrobia</taxon>
        <taxon>Methanosarcinales</taxon>
        <taxon>Methanosarcinaceae</taxon>
        <taxon>Methanosarcina</taxon>
    </lineage>
</organism>
<dbReference type="PATRIC" id="fig|1434111.4.peg.2613"/>
<keyword evidence="4" id="KW-1185">Reference proteome</keyword>
<dbReference type="InterPro" id="IPR025938">
    <property type="entry name" value="RRXRR_dom"/>
</dbReference>
<accession>A0A0E3WRW9</accession>
<reference evidence="3 4" key="1">
    <citation type="submission" date="2014-07" db="EMBL/GenBank/DDBJ databases">
        <title>Methanogenic archaea and the global carbon cycle.</title>
        <authorList>
            <person name="Henriksen J.R."/>
            <person name="Luke J."/>
            <person name="Reinhart S."/>
            <person name="Benedict M.N."/>
            <person name="Youngblut N.D."/>
            <person name="Metcalf M.E."/>
            <person name="Whitaker R.J."/>
            <person name="Metcalf W.W."/>
        </authorList>
    </citation>
    <scope>NUCLEOTIDE SEQUENCE [LARGE SCALE GENOMIC DNA]</scope>
    <source>
        <strain evidence="3 4">Z-7289</strain>
    </source>
</reference>
<feature type="compositionally biased region" description="Basic residues" evidence="1">
    <location>
        <begin position="95"/>
        <end position="109"/>
    </location>
</feature>
<evidence type="ECO:0000313" key="4">
    <source>
        <dbReference type="Proteomes" id="UP000033072"/>
    </source>
</evidence>
<dbReference type="Pfam" id="PF14239">
    <property type="entry name" value="RRXRR"/>
    <property type="match status" value="1"/>
</dbReference>
<dbReference type="GeneID" id="69101560"/>